<evidence type="ECO:0000313" key="4">
    <source>
        <dbReference type="EMBL" id="RDH84632.1"/>
    </source>
</evidence>
<dbReference type="InterPro" id="IPR036457">
    <property type="entry name" value="PPM-type-like_dom_sf"/>
</dbReference>
<reference evidence="4 5" key="1">
    <citation type="journal article" date="2018" name="ISME J.">
        <title>Endosymbiont genomes yield clues of tubeworm success.</title>
        <authorList>
            <person name="Li Y."/>
            <person name="Liles M.R."/>
            <person name="Halanych K.M."/>
        </authorList>
    </citation>
    <scope>NUCLEOTIDE SEQUENCE [LARGE SCALE GENOMIC DNA]</scope>
    <source>
        <strain evidence="4">A1464</strain>
    </source>
</reference>
<dbReference type="PROSITE" id="PS51833">
    <property type="entry name" value="HDOD"/>
    <property type="match status" value="1"/>
</dbReference>
<comment type="caution">
    <text evidence="4">The sequence shown here is derived from an EMBL/GenBank/DDBJ whole genome shotgun (WGS) entry which is preliminary data.</text>
</comment>
<dbReference type="Pfam" id="PF08668">
    <property type="entry name" value="HDOD"/>
    <property type="match status" value="1"/>
</dbReference>
<feature type="coiled-coil region" evidence="2">
    <location>
        <begin position="305"/>
        <end position="339"/>
    </location>
</feature>
<dbReference type="SUPFAM" id="SSF109604">
    <property type="entry name" value="HD-domain/PDEase-like"/>
    <property type="match status" value="1"/>
</dbReference>
<keyword evidence="5" id="KW-1185">Reference proteome</keyword>
<dbReference type="SMART" id="SM00331">
    <property type="entry name" value="PP2C_SIG"/>
    <property type="match status" value="1"/>
</dbReference>
<feature type="domain" description="HDOD" evidence="3">
    <location>
        <begin position="14"/>
        <end position="208"/>
    </location>
</feature>
<accession>A0A370DI90</accession>
<dbReference type="InterPro" id="IPR052016">
    <property type="entry name" value="Bact_Sigma-Reg"/>
</dbReference>
<organism evidence="4 5">
    <name type="scientific">endosymbiont of Galathealinum brachiosum</name>
    <dbReference type="NCBI Taxonomy" id="2200906"/>
    <lineage>
        <taxon>Bacteria</taxon>
        <taxon>Pseudomonadati</taxon>
        <taxon>Pseudomonadota</taxon>
        <taxon>Gammaproteobacteria</taxon>
        <taxon>sulfur-oxidizing symbionts</taxon>
    </lineage>
</organism>
<evidence type="ECO:0000313" key="5">
    <source>
        <dbReference type="Proteomes" id="UP000254266"/>
    </source>
</evidence>
<protein>
    <recommendedName>
        <fullName evidence="3">HDOD domain-containing protein</fullName>
    </recommendedName>
</protein>
<dbReference type="Proteomes" id="UP000254266">
    <property type="component" value="Unassembled WGS sequence"/>
</dbReference>
<dbReference type="InterPro" id="IPR013976">
    <property type="entry name" value="HDOD"/>
</dbReference>
<dbReference type="AlphaFoldDB" id="A0A370DI90"/>
<dbReference type="GO" id="GO:0016791">
    <property type="term" value="F:phosphatase activity"/>
    <property type="evidence" value="ECO:0007669"/>
    <property type="project" value="TreeGrafter"/>
</dbReference>
<dbReference type="InterPro" id="IPR001932">
    <property type="entry name" value="PPM-type_phosphatase-like_dom"/>
</dbReference>
<dbReference type="Gene3D" id="3.60.40.10">
    <property type="entry name" value="PPM-type phosphatase domain"/>
    <property type="match status" value="1"/>
</dbReference>
<gene>
    <name evidence="4" type="ORF">DIZ80_03955</name>
</gene>
<dbReference type="EMBL" id="QFXC01000007">
    <property type="protein sequence ID" value="RDH84632.1"/>
    <property type="molecule type" value="Genomic_DNA"/>
</dbReference>
<evidence type="ECO:0000256" key="2">
    <source>
        <dbReference type="SAM" id="Coils"/>
    </source>
</evidence>
<keyword evidence="2" id="KW-0175">Coiled coil</keyword>
<dbReference type="Pfam" id="PF07228">
    <property type="entry name" value="SpoIIE"/>
    <property type="match status" value="1"/>
</dbReference>
<evidence type="ECO:0000259" key="3">
    <source>
        <dbReference type="PROSITE" id="PS51833"/>
    </source>
</evidence>
<dbReference type="PANTHER" id="PTHR43156">
    <property type="entry name" value="STAGE II SPORULATION PROTEIN E-RELATED"/>
    <property type="match status" value="1"/>
</dbReference>
<dbReference type="Gene3D" id="1.10.3210.10">
    <property type="entry name" value="Hypothetical protein af1432"/>
    <property type="match status" value="1"/>
</dbReference>
<proteinExistence type="predicted"/>
<dbReference type="PANTHER" id="PTHR43156:SF2">
    <property type="entry name" value="STAGE II SPORULATION PROTEIN E"/>
    <property type="match status" value="1"/>
</dbReference>
<name>A0A370DI90_9GAMM</name>
<sequence>MPAHKTVNLNAPGMPDLPAIARDFLELAQHTDDMEQAVNQLMEKYPQFFQRLLKIINSDHFNLTTKVQTIYQAINLSGIERVTQIAIIQIIYRTLNQYKIFGLDMPAFWQDSLRRAVSAKMVGELIGLDASLCFTAGFIQDIGYLLLFLEQPDKGALWSEFRKREPEARLSMEQNIFNLQHDAQLSIFMKAWGIFPQIKTQLTHHHNCSKSNLSDAGFTELDKQLCKVVHCADWMTSVYTADDKSYVINRCRKMLSDDFFMEPYRAEELLEAIPDEVDLTALVMGIHVHEHIAFSQILYEANIRLNEDNVNFQELTLRLEQALDERDRLAKEINRDLNLAREIQQSLLPASQGDGFPVNGINISAKILSGDFYDFFELDNGDIYFNLGDVSGKGVNAALLMAKTCSLFRCLGKRIDEPAQLMYEINNELCETSIHGMFVTMVAGLYRPSKDEVHLVNAGNPPALLFLEEGFCQEFEATAPPLGVMPDTLYTKSIIKLGSGSLYIYSDGVTEGFVNEKSMLELGGLFKLIASMDKKLSPVERLKLIVNKFTNTAQPLRDDVTLLLLEKSE</sequence>
<keyword evidence="1" id="KW-0378">Hydrolase</keyword>
<evidence type="ECO:0000256" key="1">
    <source>
        <dbReference type="ARBA" id="ARBA00022801"/>
    </source>
</evidence>